<evidence type="ECO:0000313" key="3">
    <source>
        <dbReference type="Proteomes" id="UP000008037"/>
    </source>
</evidence>
<protein>
    <submittedName>
        <fullName evidence="2">Uncharacterized protein</fullName>
    </submittedName>
</protein>
<dbReference type="KEGG" id="nga:Ngar_c26710"/>
<dbReference type="Proteomes" id="UP000008037">
    <property type="component" value="Chromosome"/>
</dbReference>
<feature type="transmembrane region" description="Helical" evidence="1">
    <location>
        <begin position="33"/>
        <end position="55"/>
    </location>
</feature>
<gene>
    <name evidence="2" type="ordered locus">Ngar_c26710</name>
</gene>
<keyword evidence="1" id="KW-0812">Transmembrane</keyword>
<evidence type="ECO:0000313" key="2">
    <source>
        <dbReference type="EMBL" id="AFU59592.1"/>
    </source>
</evidence>
<keyword evidence="1" id="KW-0472">Membrane</keyword>
<dbReference type="BioCyc" id="CNIT1237085:G1324-2671-MONOMER"/>
<organism evidence="2 3">
    <name type="scientific">Nitrososphaera gargensis (strain Ga9.2)</name>
    <dbReference type="NCBI Taxonomy" id="1237085"/>
    <lineage>
        <taxon>Archaea</taxon>
        <taxon>Nitrososphaerota</taxon>
        <taxon>Nitrososphaeria</taxon>
        <taxon>Nitrososphaerales</taxon>
        <taxon>Nitrososphaeraceae</taxon>
        <taxon>Nitrososphaera</taxon>
    </lineage>
</organism>
<reference evidence="2 3" key="1">
    <citation type="journal article" date="2012" name="Environ. Microbiol.">
        <title>The genome of the ammonia-oxidizing Candidatus Nitrososphaera gargensis: insights into metabolic versatility and environmental adaptations.</title>
        <authorList>
            <person name="Spang A."/>
            <person name="Poehlein A."/>
            <person name="Offre P."/>
            <person name="Zumbragel S."/>
            <person name="Haider S."/>
            <person name="Rychlik N."/>
            <person name="Nowka B."/>
            <person name="Schmeisser C."/>
            <person name="Lebedeva E.V."/>
            <person name="Rattei T."/>
            <person name="Bohm C."/>
            <person name="Schmid M."/>
            <person name="Galushko A."/>
            <person name="Hatzenpichler R."/>
            <person name="Weinmaier T."/>
            <person name="Daniel R."/>
            <person name="Schleper C."/>
            <person name="Spieck E."/>
            <person name="Streit W."/>
            <person name="Wagner M."/>
        </authorList>
    </citation>
    <scope>NUCLEOTIDE SEQUENCE [LARGE SCALE GENOMIC DNA]</scope>
    <source>
        <strain evidence="3">Ga9.2</strain>
    </source>
</reference>
<dbReference type="GeneID" id="13794690"/>
<proteinExistence type="predicted"/>
<keyword evidence="1" id="KW-1133">Transmembrane helix</keyword>
<dbReference type="HOGENOM" id="CLU_2447767_0_0_2"/>
<evidence type="ECO:0000256" key="1">
    <source>
        <dbReference type="SAM" id="Phobius"/>
    </source>
</evidence>
<dbReference type="RefSeq" id="WP_015020127.1">
    <property type="nucleotide sequence ID" value="NC_018719.1"/>
</dbReference>
<accession>K0ILP6</accession>
<name>K0ILP6_NITGG</name>
<dbReference type="AlphaFoldDB" id="K0ILP6"/>
<dbReference type="InParanoid" id="K0ILP6"/>
<keyword evidence="3" id="KW-1185">Reference proteome</keyword>
<dbReference type="EMBL" id="CP002408">
    <property type="protein sequence ID" value="AFU59592.1"/>
    <property type="molecule type" value="Genomic_DNA"/>
</dbReference>
<sequence>MVVIIELVSMIIGNPATGAGSAAGMNPIDTVELVAIVIASIIFVYFAIIISLVSYRRRKEIEARAAEWRKGEEERRRRLREVLSELGSG</sequence>